<sequence>MASSNSKYACSIENDAIKITRTAPDTQGDSSLEIQFMRTIRVPDNNAAAASKLPSGPWPLYPRQGEESMWISFKSQHPFMIKVYAGDVNVVSGEHKSEGPETEARLRCRYRAKKRVQDYVVLPQQYCLDGVTISPGVGRQFEALPPGQDYGAETPPGRRQSFASDLMIEITPQRPLTKDPPPQSAPAGTEKQDNLPSQKPSYEVVLMLMRGMENPEIRLNFDLSATILDVKYKAERFIGTPLNRQEAMYNGNRLENGKTLGDYQYQSGEPIIIIPSGSNTGANSQENGRSVEVGAGGVIKQRIAKDWYGPAKWESDHTISIPVHILNPDAYQAATGRAAPPSPLPDSDSLLQRAIGNKQRRAARGSGSGTDGPSAVQTEVEDTIGIVNLHDAVDDPDLLISHAGPFRPFRSLADLEKELQESEPPET</sequence>
<gene>
    <name evidence="3" type="ORF">PG997_011979</name>
</gene>
<dbReference type="Gene3D" id="3.10.20.90">
    <property type="entry name" value="Phosphatidylinositol 3-kinase Catalytic Subunit, Chain A, domain 1"/>
    <property type="match status" value="1"/>
</dbReference>
<dbReference type="RefSeq" id="XP_066661986.1">
    <property type="nucleotide sequence ID" value="XM_066816294.1"/>
</dbReference>
<feature type="region of interest" description="Disordered" evidence="1">
    <location>
        <begin position="139"/>
        <end position="158"/>
    </location>
</feature>
<feature type="region of interest" description="Disordered" evidence="1">
    <location>
        <begin position="173"/>
        <end position="198"/>
    </location>
</feature>
<dbReference type="CDD" id="cd17039">
    <property type="entry name" value="Ubl_ubiquitin_like"/>
    <property type="match status" value="1"/>
</dbReference>
<accession>A0ABR1V240</accession>
<proteinExistence type="predicted"/>
<protein>
    <recommendedName>
        <fullName evidence="2">Ubiquitin-like domain-containing protein</fullName>
    </recommendedName>
</protein>
<evidence type="ECO:0000313" key="3">
    <source>
        <dbReference type="EMBL" id="KAK8065232.1"/>
    </source>
</evidence>
<dbReference type="GeneID" id="92049354"/>
<comment type="caution">
    <text evidence="3">The sequence shown here is derived from an EMBL/GenBank/DDBJ whole genome shotgun (WGS) entry which is preliminary data.</text>
</comment>
<evidence type="ECO:0000313" key="4">
    <source>
        <dbReference type="Proteomes" id="UP001433268"/>
    </source>
</evidence>
<dbReference type="PROSITE" id="PS50053">
    <property type="entry name" value="UBIQUITIN_2"/>
    <property type="match status" value="1"/>
</dbReference>
<evidence type="ECO:0000259" key="2">
    <source>
        <dbReference type="PROSITE" id="PS50053"/>
    </source>
</evidence>
<dbReference type="InterPro" id="IPR029071">
    <property type="entry name" value="Ubiquitin-like_domsf"/>
</dbReference>
<feature type="region of interest" description="Disordered" evidence="1">
    <location>
        <begin position="357"/>
        <end position="376"/>
    </location>
</feature>
<evidence type="ECO:0000256" key="1">
    <source>
        <dbReference type="SAM" id="MobiDB-lite"/>
    </source>
</evidence>
<feature type="domain" description="Ubiquitin-like" evidence="2">
    <location>
        <begin position="202"/>
        <end position="274"/>
    </location>
</feature>
<name>A0ABR1V240_9PEZI</name>
<dbReference type="InterPro" id="IPR000626">
    <property type="entry name" value="Ubiquitin-like_dom"/>
</dbReference>
<organism evidence="3 4">
    <name type="scientific">Apiospora hydei</name>
    <dbReference type="NCBI Taxonomy" id="1337664"/>
    <lineage>
        <taxon>Eukaryota</taxon>
        <taxon>Fungi</taxon>
        <taxon>Dikarya</taxon>
        <taxon>Ascomycota</taxon>
        <taxon>Pezizomycotina</taxon>
        <taxon>Sordariomycetes</taxon>
        <taxon>Xylariomycetidae</taxon>
        <taxon>Amphisphaeriales</taxon>
        <taxon>Apiosporaceae</taxon>
        <taxon>Apiospora</taxon>
    </lineage>
</organism>
<dbReference type="SUPFAM" id="SSF54236">
    <property type="entry name" value="Ubiquitin-like"/>
    <property type="match status" value="1"/>
</dbReference>
<dbReference type="Pfam" id="PF00240">
    <property type="entry name" value="ubiquitin"/>
    <property type="match status" value="1"/>
</dbReference>
<dbReference type="Proteomes" id="UP001433268">
    <property type="component" value="Unassembled WGS sequence"/>
</dbReference>
<reference evidence="3 4" key="1">
    <citation type="submission" date="2023-01" db="EMBL/GenBank/DDBJ databases">
        <title>Analysis of 21 Apiospora genomes using comparative genomics revels a genus with tremendous synthesis potential of carbohydrate active enzymes and secondary metabolites.</title>
        <authorList>
            <person name="Sorensen T."/>
        </authorList>
    </citation>
    <scope>NUCLEOTIDE SEQUENCE [LARGE SCALE GENOMIC DNA]</scope>
    <source>
        <strain evidence="3 4">CBS 114990</strain>
    </source>
</reference>
<dbReference type="EMBL" id="JAQQWN010000009">
    <property type="protein sequence ID" value="KAK8065232.1"/>
    <property type="molecule type" value="Genomic_DNA"/>
</dbReference>
<keyword evidence="4" id="KW-1185">Reference proteome</keyword>